<dbReference type="InterPro" id="IPR005467">
    <property type="entry name" value="His_kinase_dom"/>
</dbReference>
<dbReference type="Pfam" id="PF00672">
    <property type="entry name" value="HAMP"/>
    <property type="match status" value="1"/>
</dbReference>
<organism evidence="15 16">
    <name type="scientific">Deinococcus metalli</name>
    <dbReference type="NCBI Taxonomy" id="1141878"/>
    <lineage>
        <taxon>Bacteria</taxon>
        <taxon>Thermotogati</taxon>
        <taxon>Deinococcota</taxon>
        <taxon>Deinococci</taxon>
        <taxon>Deinococcales</taxon>
        <taxon>Deinococcaceae</taxon>
        <taxon>Deinococcus</taxon>
    </lineage>
</organism>
<dbReference type="EMBL" id="BNAJ01000015">
    <property type="protein sequence ID" value="GHF61751.1"/>
    <property type="molecule type" value="Genomic_DNA"/>
</dbReference>
<evidence type="ECO:0000256" key="10">
    <source>
        <dbReference type="ARBA" id="ARBA00023136"/>
    </source>
</evidence>
<reference evidence="14" key="4">
    <citation type="submission" date="2024-05" db="EMBL/GenBank/DDBJ databases">
        <authorList>
            <person name="Sun Q."/>
            <person name="Zhou Y."/>
        </authorList>
    </citation>
    <scope>NUCLEOTIDE SEQUENCE</scope>
    <source>
        <strain evidence="14">CGMCC 1.18437</strain>
    </source>
</reference>
<dbReference type="SMART" id="SM00388">
    <property type="entry name" value="HisKA"/>
    <property type="match status" value="1"/>
</dbReference>
<dbReference type="SMART" id="SM00304">
    <property type="entry name" value="HAMP"/>
    <property type="match status" value="1"/>
</dbReference>
<evidence type="ECO:0000256" key="7">
    <source>
        <dbReference type="ARBA" id="ARBA00022777"/>
    </source>
</evidence>
<evidence type="ECO:0000256" key="11">
    <source>
        <dbReference type="SAM" id="Phobius"/>
    </source>
</evidence>
<dbReference type="PROSITE" id="PS50885">
    <property type="entry name" value="HAMP"/>
    <property type="match status" value="1"/>
</dbReference>
<gene>
    <name evidence="14" type="ORF">GCM10017781_42400</name>
    <name evidence="15" type="ORF">HNQ07_004200</name>
</gene>
<dbReference type="InterPro" id="IPR050428">
    <property type="entry name" value="TCS_sensor_his_kinase"/>
</dbReference>
<dbReference type="PROSITE" id="PS50109">
    <property type="entry name" value="HIS_KIN"/>
    <property type="match status" value="1"/>
</dbReference>
<dbReference type="CDD" id="cd00075">
    <property type="entry name" value="HATPase"/>
    <property type="match status" value="1"/>
</dbReference>
<evidence type="ECO:0000256" key="2">
    <source>
        <dbReference type="ARBA" id="ARBA00004370"/>
    </source>
</evidence>
<dbReference type="GO" id="GO:0005886">
    <property type="term" value="C:plasma membrane"/>
    <property type="evidence" value="ECO:0007669"/>
    <property type="project" value="TreeGrafter"/>
</dbReference>
<comment type="subcellular location">
    <subcellularLocation>
        <location evidence="2">Membrane</location>
    </subcellularLocation>
</comment>
<reference evidence="14" key="1">
    <citation type="journal article" date="2014" name="Int. J. Syst. Evol. Microbiol.">
        <title>Complete genome of a new Firmicutes species belonging to the dominant human colonic microbiota ('Ruminococcus bicirculans') reveals two chromosomes and a selective capacity to utilize plant glucans.</title>
        <authorList>
            <consortium name="NISC Comparative Sequencing Program"/>
            <person name="Wegmann U."/>
            <person name="Louis P."/>
            <person name="Goesmann A."/>
            <person name="Henrissat B."/>
            <person name="Duncan S.H."/>
            <person name="Flint H.J."/>
        </authorList>
    </citation>
    <scope>NUCLEOTIDE SEQUENCE</scope>
    <source>
        <strain evidence="14">CGMCC 1.18437</strain>
    </source>
</reference>
<dbReference type="SUPFAM" id="SSF47384">
    <property type="entry name" value="Homodimeric domain of signal transducing histidine kinase"/>
    <property type="match status" value="1"/>
</dbReference>
<reference evidence="15 16" key="3">
    <citation type="submission" date="2020-08" db="EMBL/GenBank/DDBJ databases">
        <title>Genomic Encyclopedia of Type Strains, Phase IV (KMG-IV): sequencing the most valuable type-strain genomes for metagenomic binning, comparative biology and taxonomic classification.</title>
        <authorList>
            <person name="Goeker M."/>
        </authorList>
    </citation>
    <scope>NUCLEOTIDE SEQUENCE [LARGE SCALE GENOMIC DNA]</scope>
    <source>
        <strain evidence="15 16">DSM 27521</strain>
    </source>
</reference>
<keyword evidence="5" id="KW-0808">Transferase</keyword>
<dbReference type="PANTHER" id="PTHR45436:SF5">
    <property type="entry name" value="SENSOR HISTIDINE KINASE TRCS"/>
    <property type="match status" value="1"/>
</dbReference>
<dbReference type="Proteomes" id="UP000539473">
    <property type="component" value="Unassembled WGS sequence"/>
</dbReference>
<evidence type="ECO:0000256" key="5">
    <source>
        <dbReference type="ARBA" id="ARBA00022679"/>
    </source>
</evidence>
<dbReference type="InterPro" id="IPR003660">
    <property type="entry name" value="HAMP_dom"/>
</dbReference>
<dbReference type="SMART" id="SM00387">
    <property type="entry name" value="HATPase_c"/>
    <property type="match status" value="1"/>
</dbReference>
<keyword evidence="10 11" id="KW-0472">Membrane</keyword>
<dbReference type="InterPro" id="IPR036097">
    <property type="entry name" value="HisK_dim/P_sf"/>
</dbReference>
<evidence type="ECO:0000256" key="4">
    <source>
        <dbReference type="ARBA" id="ARBA00022553"/>
    </source>
</evidence>
<dbReference type="EMBL" id="JACHFK010000014">
    <property type="protein sequence ID" value="MBB5378693.1"/>
    <property type="molecule type" value="Genomic_DNA"/>
</dbReference>
<comment type="catalytic activity">
    <reaction evidence="1">
        <text>ATP + protein L-histidine = ADP + protein N-phospho-L-histidine.</text>
        <dbReference type="EC" id="2.7.13.3"/>
    </reaction>
</comment>
<feature type="transmembrane region" description="Helical" evidence="11">
    <location>
        <begin position="134"/>
        <end position="153"/>
    </location>
</feature>
<accession>A0A7W8NT47</accession>
<feature type="domain" description="HAMP" evidence="13">
    <location>
        <begin position="154"/>
        <end position="208"/>
    </location>
</feature>
<keyword evidence="8 11" id="KW-1133">Transmembrane helix</keyword>
<dbReference type="Gene3D" id="1.10.287.130">
    <property type="match status" value="1"/>
</dbReference>
<dbReference type="RefSeq" id="WP_184115353.1">
    <property type="nucleotide sequence ID" value="NZ_BNAJ01000015.1"/>
</dbReference>
<name>A0A7W8NT47_9DEIO</name>
<evidence type="ECO:0000256" key="3">
    <source>
        <dbReference type="ARBA" id="ARBA00012438"/>
    </source>
</evidence>
<keyword evidence="7 15" id="KW-0418">Kinase</keyword>
<dbReference type="Pfam" id="PF02518">
    <property type="entry name" value="HATPase_c"/>
    <property type="match status" value="1"/>
</dbReference>
<reference evidence="17" key="2">
    <citation type="journal article" date="2019" name="Int. J. Syst. Evol. Microbiol.">
        <title>The Global Catalogue of Microorganisms (GCM) 10K type strain sequencing project: providing services to taxonomists for standard genome sequencing and annotation.</title>
        <authorList>
            <consortium name="The Broad Institute Genomics Platform"/>
            <consortium name="The Broad Institute Genome Sequencing Center for Infectious Disease"/>
            <person name="Wu L."/>
            <person name="Ma J."/>
        </authorList>
    </citation>
    <scope>NUCLEOTIDE SEQUENCE [LARGE SCALE GENOMIC DNA]</scope>
    <source>
        <strain evidence="17">CGMCC 1.18437</strain>
    </source>
</reference>
<dbReference type="Proteomes" id="UP000619376">
    <property type="component" value="Unassembled WGS sequence"/>
</dbReference>
<dbReference type="Gene3D" id="3.30.565.10">
    <property type="entry name" value="Histidine kinase-like ATPase, C-terminal domain"/>
    <property type="match status" value="1"/>
</dbReference>
<evidence type="ECO:0000313" key="16">
    <source>
        <dbReference type="Proteomes" id="UP000539473"/>
    </source>
</evidence>
<dbReference type="InterPro" id="IPR004358">
    <property type="entry name" value="Sig_transdc_His_kin-like_C"/>
</dbReference>
<feature type="transmembrane region" description="Helical" evidence="11">
    <location>
        <begin position="7"/>
        <end position="28"/>
    </location>
</feature>
<keyword evidence="6 11" id="KW-0812">Transmembrane</keyword>
<dbReference type="GO" id="GO:0000155">
    <property type="term" value="F:phosphorelay sensor kinase activity"/>
    <property type="evidence" value="ECO:0007669"/>
    <property type="project" value="InterPro"/>
</dbReference>
<dbReference type="SUPFAM" id="SSF55874">
    <property type="entry name" value="ATPase domain of HSP90 chaperone/DNA topoisomerase II/histidine kinase"/>
    <property type="match status" value="1"/>
</dbReference>
<sequence>MSLHARLAGLIALTVAVALVAQGLFGYLEFRQTALRDVNTDLDTYLASFVRDQAEGESLRAVASESGIRARLLKNGKPMQEFGGAFPNTSDADGDTSWIIRRTPLPALGPGTELEATLPLHAYHLGVNAYLRTVLYSVTVMSVLGAAVAALLSRGALKPLDHMLDITEQVTASGDLSARVPLPQGGGEVARLARTFNAMLERLQAFRQRETEFTRHAAHELRTPLTALRVQLDAHRHGWVSDDEILQTADEQVTRLTHLTTALLTLARENRAELVPFDIGACTQSLARRHGAAYDGPAHVQLRGNEALLTQALENLLLNAARHAPGASIRLQVQTRANRVYVSVEDEGPGVPGAALAHLGKEFYRAPGSVTDGSGLGLAVVARICQVHGGVLQVQPVTPHGLRITLNLSGDAGLSGWLTDVPALARRP</sequence>
<dbReference type="PRINTS" id="PR00344">
    <property type="entry name" value="BCTRLSENSOR"/>
</dbReference>
<dbReference type="PANTHER" id="PTHR45436">
    <property type="entry name" value="SENSOR HISTIDINE KINASE YKOH"/>
    <property type="match status" value="1"/>
</dbReference>
<keyword evidence="4" id="KW-0597">Phosphoprotein</keyword>
<feature type="domain" description="Histidine kinase" evidence="12">
    <location>
        <begin position="216"/>
        <end position="412"/>
    </location>
</feature>
<dbReference type="CDD" id="cd00082">
    <property type="entry name" value="HisKA"/>
    <property type="match status" value="1"/>
</dbReference>
<protein>
    <recommendedName>
        <fullName evidence="3">histidine kinase</fullName>
        <ecNumber evidence="3">2.7.13.3</ecNumber>
    </recommendedName>
</protein>
<evidence type="ECO:0000256" key="8">
    <source>
        <dbReference type="ARBA" id="ARBA00022989"/>
    </source>
</evidence>
<evidence type="ECO:0000259" key="13">
    <source>
        <dbReference type="PROSITE" id="PS50885"/>
    </source>
</evidence>
<proteinExistence type="predicted"/>
<evidence type="ECO:0000313" key="14">
    <source>
        <dbReference type="EMBL" id="GHF61751.1"/>
    </source>
</evidence>
<evidence type="ECO:0000256" key="9">
    <source>
        <dbReference type="ARBA" id="ARBA00023012"/>
    </source>
</evidence>
<evidence type="ECO:0000259" key="12">
    <source>
        <dbReference type="PROSITE" id="PS50109"/>
    </source>
</evidence>
<dbReference type="InterPro" id="IPR003661">
    <property type="entry name" value="HisK_dim/P_dom"/>
</dbReference>
<keyword evidence="17" id="KW-1185">Reference proteome</keyword>
<dbReference type="CDD" id="cd06225">
    <property type="entry name" value="HAMP"/>
    <property type="match status" value="1"/>
</dbReference>
<dbReference type="AlphaFoldDB" id="A0A7W8NT47"/>
<evidence type="ECO:0000256" key="1">
    <source>
        <dbReference type="ARBA" id="ARBA00000085"/>
    </source>
</evidence>
<evidence type="ECO:0000256" key="6">
    <source>
        <dbReference type="ARBA" id="ARBA00022692"/>
    </source>
</evidence>
<dbReference type="InterPro" id="IPR036890">
    <property type="entry name" value="HATPase_C_sf"/>
</dbReference>
<evidence type="ECO:0000313" key="15">
    <source>
        <dbReference type="EMBL" id="MBB5378693.1"/>
    </source>
</evidence>
<comment type="caution">
    <text evidence="15">The sequence shown here is derived from an EMBL/GenBank/DDBJ whole genome shotgun (WGS) entry which is preliminary data.</text>
</comment>
<keyword evidence="9" id="KW-0902">Two-component regulatory system</keyword>
<dbReference type="SUPFAM" id="SSF158472">
    <property type="entry name" value="HAMP domain-like"/>
    <property type="match status" value="1"/>
</dbReference>
<evidence type="ECO:0000313" key="17">
    <source>
        <dbReference type="Proteomes" id="UP000619376"/>
    </source>
</evidence>
<dbReference type="EC" id="2.7.13.3" evidence="3"/>
<dbReference type="Pfam" id="PF00512">
    <property type="entry name" value="HisKA"/>
    <property type="match status" value="1"/>
</dbReference>
<dbReference type="Gene3D" id="6.10.340.10">
    <property type="match status" value="1"/>
</dbReference>
<dbReference type="InterPro" id="IPR003594">
    <property type="entry name" value="HATPase_dom"/>
</dbReference>